<organism evidence="2 3">
    <name type="scientific">Trametes pubescens</name>
    <name type="common">White-rot fungus</name>
    <dbReference type="NCBI Taxonomy" id="154538"/>
    <lineage>
        <taxon>Eukaryota</taxon>
        <taxon>Fungi</taxon>
        <taxon>Dikarya</taxon>
        <taxon>Basidiomycota</taxon>
        <taxon>Agaricomycotina</taxon>
        <taxon>Agaricomycetes</taxon>
        <taxon>Polyporales</taxon>
        <taxon>Polyporaceae</taxon>
        <taxon>Trametes</taxon>
    </lineage>
</organism>
<feature type="region of interest" description="Disordered" evidence="1">
    <location>
        <begin position="1"/>
        <end position="41"/>
    </location>
</feature>
<keyword evidence="3" id="KW-1185">Reference proteome</keyword>
<evidence type="ECO:0000313" key="2">
    <source>
        <dbReference type="EMBL" id="OJT14336.1"/>
    </source>
</evidence>
<comment type="caution">
    <text evidence="2">The sequence shown here is derived from an EMBL/GenBank/DDBJ whole genome shotgun (WGS) entry which is preliminary data.</text>
</comment>
<protein>
    <submittedName>
        <fullName evidence="2">Uncharacterized protein</fullName>
    </submittedName>
</protein>
<sequence length="61" mass="6580">MATGFATLPDRRTALNGGQQVYESRHATSASASSSPEVSGQIIDSDIDCDKFYNVEDANKR</sequence>
<reference evidence="2 3" key="1">
    <citation type="submission" date="2016-10" db="EMBL/GenBank/DDBJ databases">
        <title>Genome sequence of the basidiomycete white-rot fungus Trametes pubescens.</title>
        <authorList>
            <person name="Makela M.R."/>
            <person name="Granchi Z."/>
            <person name="Peng M."/>
            <person name="De Vries R.P."/>
            <person name="Grigoriev I."/>
            <person name="Riley R."/>
            <person name="Hilden K."/>
        </authorList>
    </citation>
    <scope>NUCLEOTIDE SEQUENCE [LARGE SCALE GENOMIC DNA]</scope>
    <source>
        <strain evidence="2 3">FBCC735</strain>
    </source>
</reference>
<evidence type="ECO:0000256" key="1">
    <source>
        <dbReference type="SAM" id="MobiDB-lite"/>
    </source>
</evidence>
<dbReference type="AlphaFoldDB" id="A0A1M2W3F3"/>
<dbReference type="Proteomes" id="UP000184267">
    <property type="component" value="Unassembled WGS sequence"/>
</dbReference>
<name>A0A1M2W3F3_TRAPU</name>
<dbReference type="EMBL" id="MNAD01000307">
    <property type="protein sequence ID" value="OJT14336.1"/>
    <property type="molecule type" value="Genomic_DNA"/>
</dbReference>
<gene>
    <name evidence="2" type="ORF">TRAPUB_9127</name>
</gene>
<accession>A0A1M2W3F3</accession>
<proteinExistence type="predicted"/>
<evidence type="ECO:0000313" key="3">
    <source>
        <dbReference type="Proteomes" id="UP000184267"/>
    </source>
</evidence>